<organism evidence="1">
    <name type="scientific">marine sediment metagenome</name>
    <dbReference type="NCBI Taxonomy" id="412755"/>
    <lineage>
        <taxon>unclassified sequences</taxon>
        <taxon>metagenomes</taxon>
        <taxon>ecological metagenomes</taxon>
    </lineage>
</organism>
<reference evidence="1" key="1">
    <citation type="journal article" date="2015" name="Nature">
        <title>Complex archaea that bridge the gap between prokaryotes and eukaryotes.</title>
        <authorList>
            <person name="Spang A."/>
            <person name="Saw J.H."/>
            <person name="Jorgensen S.L."/>
            <person name="Zaremba-Niedzwiedzka K."/>
            <person name="Martijn J."/>
            <person name="Lind A.E."/>
            <person name="van Eijk R."/>
            <person name="Schleper C."/>
            <person name="Guy L."/>
            <person name="Ettema T.J."/>
        </authorList>
    </citation>
    <scope>NUCLEOTIDE SEQUENCE</scope>
</reference>
<dbReference type="EMBL" id="LAZR01001332">
    <property type="protein sequence ID" value="KKN46407.1"/>
    <property type="molecule type" value="Genomic_DNA"/>
</dbReference>
<protein>
    <submittedName>
        <fullName evidence="1">Uncharacterized protein</fullName>
    </submittedName>
</protein>
<dbReference type="AlphaFoldDB" id="A0A0F9RAN9"/>
<gene>
    <name evidence="1" type="ORF">LCGC14_0673150</name>
</gene>
<name>A0A0F9RAN9_9ZZZZ</name>
<evidence type="ECO:0000313" key="1">
    <source>
        <dbReference type="EMBL" id="KKN46407.1"/>
    </source>
</evidence>
<comment type="caution">
    <text evidence="1">The sequence shown here is derived from an EMBL/GenBank/DDBJ whole genome shotgun (WGS) entry which is preliminary data.</text>
</comment>
<sequence length="137" mass="15368">MRKATTYISLTALVTLLMSFSGKPECETNCEASAMQNVTYIEPTEDIELNFDTAQYLPEGFDAYKGMGTDVSDIALVQNDQEVDLGFNTAKYLPIGFDAYKGMVIDLNDVEYIEDEEVELDFNVQKYLPKNFDAASK</sequence>
<proteinExistence type="predicted"/>
<accession>A0A0F9RAN9</accession>